<dbReference type="InterPro" id="IPR006195">
    <property type="entry name" value="aa-tRNA-synth_II"/>
</dbReference>
<gene>
    <name evidence="9 11" type="primary">aspS</name>
    <name evidence="11" type="ORF">QE109_15300</name>
</gene>
<comment type="subunit">
    <text evidence="9">Homodimer.</text>
</comment>
<organism evidence="11 12">
    <name type="scientific">Fusibacter bizertensis</name>
    <dbReference type="NCBI Taxonomy" id="1488331"/>
    <lineage>
        <taxon>Bacteria</taxon>
        <taxon>Bacillati</taxon>
        <taxon>Bacillota</taxon>
        <taxon>Clostridia</taxon>
        <taxon>Eubacteriales</taxon>
        <taxon>Eubacteriales Family XII. Incertae Sedis</taxon>
        <taxon>Fusibacter</taxon>
    </lineage>
</organism>
<evidence type="ECO:0000259" key="10">
    <source>
        <dbReference type="PROSITE" id="PS50862"/>
    </source>
</evidence>
<keyword evidence="12" id="KW-1185">Reference proteome</keyword>
<dbReference type="Pfam" id="PF00152">
    <property type="entry name" value="tRNA-synt_2"/>
    <property type="match status" value="1"/>
</dbReference>
<evidence type="ECO:0000256" key="8">
    <source>
        <dbReference type="ARBA" id="ARBA00023146"/>
    </source>
</evidence>
<dbReference type="InterPro" id="IPR004365">
    <property type="entry name" value="NA-bd_OB_tRNA"/>
</dbReference>
<feature type="binding site" evidence="9">
    <location>
        <position position="219"/>
    </location>
    <ligand>
        <name>L-aspartate</name>
        <dbReference type="ChEBI" id="CHEBI:29991"/>
    </ligand>
</feature>
<dbReference type="EC" id="6.1.1.12" evidence="9"/>
<evidence type="ECO:0000256" key="1">
    <source>
        <dbReference type="ARBA" id="ARBA00004496"/>
    </source>
</evidence>
<dbReference type="PRINTS" id="PR01042">
    <property type="entry name" value="TRNASYNTHASP"/>
</dbReference>
<evidence type="ECO:0000256" key="5">
    <source>
        <dbReference type="ARBA" id="ARBA00022741"/>
    </source>
</evidence>
<protein>
    <recommendedName>
        <fullName evidence="9">Aspartate--tRNA ligase</fullName>
        <ecNumber evidence="9">6.1.1.12</ecNumber>
    </recommendedName>
    <alternativeName>
        <fullName evidence="9">Aspartyl-tRNA synthetase</fullName>
        <shortName evidence="9">AspRS</shortName>
    </alternativeName>
</protein>
<dbReference type="SUPFAM" id="SSF50249">
    <property type="entry name" value="Nucleic acid-binding proteins"/>
    <property type="match status" value="1"/>
</dbReference>
<dbReference type="EMBL" id="JARYZI010000013">
    <property type="protein sequence ID" value="MDH8679524.1"/>
    <property type="molecule type" value="Genomic_DNA"/>
</dbReference>
<dbReference type="RefSeq" id="WP_281095421.1">
    <property type="nucleotide sequence ID" value="NZ_JARYZI010000013.1"/>
</dbReference>
<dbReference type="InterPro" id="IPR002312">
    <property type="entry name" value="Asp/Asn-tRNA-synth_IIb"/>
</dbReference>
<dbReference type="GO" id="GO:0050560">
    <property type="term" value="F:aspartate-tRNA(Asn) ligase activity"/>
    <property type="evidence" value="ECO:0007669"/>
    <property type="project" value="UniProtKB-EC"/>
</dbReference>
<dbReference type="PANTHER" id="PTHR43450">
    <property type="entry name" value="ASPARTYL-TRNA SYNTHETASE"/>
    <property type="match status" value="1"/>
</dbReference>
<evidence type="ECO:0000256" key="4">
    <source>
        <dbReference type="ARBA" id="ARBA00022598"/>
    </source>
</evidence>
<dbReference type="SUPFAM" id="SSF55681">
    <property type="entry name" value="Class II aaRS and biotin synthetases"/>
    <property type="match status" value="1"/>
</dbReference>
<dbReference type="Proteomes" id="UP001158045">
    <property type="component" value="Unassembled WGS sequence"/>
</dbReference>
<comment type="function">
    <text evidence="9">Catalyzes the attachment of L-aspartate to tRNA(Asp) in a two-step reaction: L-aspartate is first activated by ATP to form Asp-AMP and then transferred to the acceptor end of tRNA(Asp).</text>
</comment>
<comment type="caution">
    <text evidence="9">Lacks conserved residue(s) required for the propagation of feature annotation.</text>
</comment>
<evidence type="ECO:0000256" key="3">
    <source>
        <dbReference type="ARBA" id="ARBA00022490"/>
    </source>
</evidence>
<dbReference type="InterPro" id="IPR045864">
    <property type="entry name" value="aa-tRNA-synth_II/BPL/LPL"/>
</dbReference>
<evidence type="ECO:0000313" key="11">
    <source>
        <dbReference type="EMBL" id="MDH8679524.1"/>
    </source>
</evidence>
<comment type="similarity">
    <text evidence="2 9">Belongs to the class-II aminoacyl-tRNA synthetase family. Type 2 subfamily.</text>
</comment>
<feature type="binding site" evidence="9">
    <location>
        <position position="364"/>
    </location>
    <ligand>
        <name>ATP</name>
        <dbReference type="ChEBI" id="CHEBI:30616"/>
    </ligand>
</feature>
<dbReference type="PANTHER" id="PTHR43450:SF1">
    <property type="entry name" value="ASPARTATE--TRNA LIGASE, CYTOPLASMIC"/>
    <property type="match status" value="1"/>
</dbReference>
<dbReference type="PROSITE" id="PS50862">
    <property type="entry name" value="AA_TRNA_LIGASE_II"/>
    <property type="match status" value="1"/>
</dbReference>
<name>A0ABT6NGH2_9FIRM</name>
<feature type="binding site" evidence="9">
    <location>
        <begin position="219"/>
        <end position="221"/>
    </location>
    <ligand>
        <name>ATP</name>
        <dbReference type="ChEBI" id="CHEBI:30616"/>
    </ligand>
</feature>
<evidence type="ECO:0000256" key="2">
    <source>
        <dbReference type="ARBA" id="ARBA00005312"/>
    </source>
</evidence>
<feature type="domain" description="Aminoacyl-transfer RNA synthetases class-II family profile" evidence="10">
    <location>
        <begin position="142"/>
        <end position="441"/>
    </location>
</feature>
<dbReference type="NCBIfam" id="NF003483">
    <property type="entry name" value="PRK05159.1"/>
    <property type="match status" value="1"/>
</dbReference>
<feature type="binding site" evidence="9">
    <location>
        <position position="175"/>
    </location>
    <ligand>
        <name>L-aspartate</name>
        <dbReference type="ChEBI" id="CHEBI:29991"/>
    </ligand>
</feature>
<comment type="subcellular location">
    <subcellularLocation>
        <location evidence="1 9">Cytoplasm</location>
    </subcellularLocation>
</comment>
<feature type="binding site" evidence="9">
    <location>
        <begin position="412"/>
        <end position="415"/>
    </location>
    <ligand>
        <name>ATP</name>
        <dbReference type="ChEBI" id="CHEBI:30616"/>
    </ligand>
</feature>
<keyword evidence="7 9" id="KW-0648">Protein biosynthesis</keyword>
<proteinExistence type="inferred from homology"/>
<dbReference type="InterPro" id="IPR004523">
    <property type="entry name" value="Asp-tRNA_synthase_2"/>
</dbReference>
<evidence type="ECO:0000256" key="6">
    <source>
        <dbReference type="ARBA" id="ARBA00022840"/>
    </source>
</evidence>
<keyword evidence="5 9" id="KW-0547">Nucleotide-binding</keyword>
<comment type="catalytic activity">
    <reaction evidence="9">
        <text>tRNA(Asp) + L-aspartate + ATP = L-aspartyl-tRNA(Asp) + AMP + diphosphate</text>
        <dbReference type="Rhea" id="RHEA:19649"/>
        <dbReference type="Rhea" id="RHEA-COMP:9660"/>
        <dbReference type="Rhea" id="RHEA-COMP:9678"/>
        <dbReference type="ChEBI" id="CHEBI:29991"/>
        <dbReference type="ChEBI" id="CHEBI:30616"/>
        <dbReference type="ChEBI" id="CHEBI:33019"/>
        <dbReference type="ChEBI" id="CHEBI:78442"/>
        <dbReference type="ChEBI" id="CHEBI:78516"/>
        <dbReference type="ChEBI" id="CHEBI:456215"/>
        <dbReference type="EC" id="6.1.1.12"/>
    </reaction>
</comment>
<dbReference type="NCBIfam" id="TIGR00458">
    <property type="entry name" value="aspS_nondisc"/>
    <property type="match status" value="1"/>
</dbReference>
<keyword evidence="6 9" id="KW-0067">ATP-binding</keyword>
<feature type="binding site" evidence="9">
    <location>
        <begin position="227"/>
        <end position="229"/>
    </location>
    <ligand>
        <name>ATP</name>
        <dbReference type="ChEBI" id="CHEBI:30616"/>
    </ligand>
</feature>
<dbReference type="HAMAP" id="MF_02075">
    <property type="entry name" value="Asp_tRNA_synth_type2"/>
    <property type="match status" value="1"/>
</dbReference>
<evidence type="ECO:0000256" key="9">
    <source>
        <dbReference type="HAMAP-Rule" id="MF_02075"/>
    </source>
</evidence>
<dbReference type="InterPro" id="IPR012340">
    <property type="entry name" value="NA-bd_OB-fold"/>
</dbReference>
<dbReference type="InterPro" id="IPR004364">
    <property type="entry name" value="Aa-tRNA-synt_II"/>
</dbReference>
<feature type="binding site" evidence="9">
    <location>
        <position position="367"/>
    </location>
    <ligand>
        <name>L-aspartate</name>
        <dbReference type="ChEBI" id="CHEBI:29991"/>
    </ligand>
</feature>
<dbReference type="CDD" id="cd00776">
    <property type="entry name" value="AsxRS_core"/>
    <property type="match status" value="1"/>
</dbReference>
<keyword evidence="4 9" id="KW-0436">Ligase</keyword>
<dbReference type="Pfam" id="PF01336">
    <property type="entry name" value="tRNA_anti-codon"/>
    <property type="match status" value="1"/>
</dbReference>
<dbReference type="Gene3D" id="2.40.50.140">
    <property type="entry name" value="Nucleic acid-binding proteins"/>
    <property type="match status" value="1"/>
</dbReference>
<reference evidence="11 12" key="1">
    <citation type="submission" date="2023-04" db="EMBL/GenBank/DDBJ databases">
        <title>Fusibacter bizertensis strain WBS, isolated from littoral bottom sediments of the Arctic seas - biochemical and genomic analysis.</title>
        <authorList>
            <person name="Brioukhanov A.L."/>
        </authorList>
    </citation>
    <scope>NUCLEOTIDE SEQUENCE [LARGE SCALE GENOMIC DNA]</scope>
    <source>
        <strain evidence="11 12">WBS</strain>
    </source>
</reference>
<sequence>MKRMNSEERQLVGKISLSSESNHESHDEVTVMGWIHRIRKLKSVTFLILRDRSGLLQCILTPEQTEQHNLTLESVVQLQGRCVPSKNDYGQIELIARSVKILSQAMPELPIQINGASLEVQLDTQLEHRVLALRHPKEQAIFKIQAAIGDAFRSFLKEQDFTEIHTPKLVKEGAEGGSNVFKLDYFGETAYLAQSPQFYKQMMVIAGMERVFEVGSVFRAEAHSTSRHLNEYVSLDLEMGFIEHEDELMSLETELLKYIFQELSKNYKKELELLEAALPDVPSDIPKLKLEEAIVILKTQYGKTELEGDLDPEGEKLISNHIFKETGSDFLFLTHYPQRKRPMYTMPCGEEETHSFDLIFRGVEITTGGRRIHDYQTLVSAMQRKGLDPEMYRSYLEAFKYGAPPHGGLAIGLERLTALLLGFSNIRRTSLFPRDGQRLMP</sequence>
<evidence type="ECO:0000313" key="12">
    <source>
        <dbReference type="Proteomes" id="UP001158045"/>
    </source>
</evidence>
<accession>A0ABT6NGH2</accession>
<feature type="binding site" evidence="9">
    <location>
        <position position="371"/>
    </location>
    <ligand>
        <name>L-aspartate</name>
        <dbReference type="ChEBI" id="CHEBI:29991"/>
    </ligand>
</feature>
<evidence type="ECO:0000256" key="7">
    <source>
        <dbReference type="ARBA" id="ARBA00022917"/>
    </source>
</evidence>
<keyword evidence="8 9" id="KW-0030">Aminoacyl-tRNA synthetase</keyword>
<feature type="region of interest" description="Aspartate" evidence="9">
    <location>
        <begin position="197"/>
        <end position="200"/>
    </location>
</feature>
<keyword evidence="3 9" id="KW-0963">Cytoplasm</keyword>
<dbReference type="Gene3D" id="3.30.930.10">
    <property type="entry name" value="Bira Bifunctional Protein, Domain 2"/>
    <property type="match status" value="1"/>
</dbReference>
<comment type="caution">
    <text evidence="11">The sequence shown here is derived from an EMBL/GenBank/DDBJ whole genome shotgun (WGS) entry which is preliminary data.</text>
</comment>